<dbReference type="OrthoDB" id="199574at2759"/>
<evidence type="ECO:0000313" key="3">
    <source>
        <dbReference type="EMBL" id="PVH19029.1"/>
    </source>
</evidence>
<dbReference type="STRING" id="45357.A0A2V1AMA4"/>
<gene>
    <name evidence="3" type="ORF">CXQ85_001323</name>
</gene>
<dbReference type="PANTHER" id="PTHR12436">
    <property type="entry name" value="80 KDA MCM3-ASSOCIATED PROTEIN"/>
    <property type="match status" value="1"/>
</dbReference>
<dbReference type="GeneID" id="37006654"/>
<feature type="compositionally biased region" description="Basic residues" evidence="1">
    <location>
        <begin position="99"/>
        <end position="113"/>
    </location>
</feature>
<feature type="compositionally biased region" description="Polar residues" evidence="1">
    <location>
        <begin position="424"/>
        <end position="443"/>
    </location>
</feature>
<feature type="compositionally biased region" description="Polar residues" evidence="1">
    <location>
        <begin position="360"/>
        <end position="380"/>
    </location>
</feature>
<comment type="caution">
    <text evidence="3">The sequence shown here is derived from an EMBL/GenBank/DDBJ whole genome shotgun (WGS) entry which is preliminary data.</text>
</comment>
<dbReference type="PANTHER" id="PTHR12436:SF4">
    <property type="entry name" value="LEUKOCYTE RECEPTOR CLUSTER MEMBER 8"/>
    <property type="match status" value="1"/>
</dbReference>
<evidence type="ECO:0000259" key="2">
    <source>
        <dbReference type="PROSITE" id="PS50250"/>
    </source>
</evidence>
<feature type="compositionally biased region" description="Polar residues" evidence="1">
    <location>
        <begin position="191"/>
        <end position="202"/>
    </location>
</feature>
<accession>A0A2V1AMA4</accession>
<dbReference type="InterPro" id="IPR000717">
    <property type="entry name" value="PCI_dom"/>
</dbReference>
<name>A0A2V1AMA4_9ASCO</name>
<feature type="compositionally biased region" description="Polar residues" evidence="1">
    <location>
        <begin position="81"/>
        <end position="98"/>
    </location>
</feature>
<dbReference type="AlphaFoldDB" id="A0A2V1AMA4"/>
<feature type="compositionally biased region" description="Low complexity" evidence="1">
    <location>
        <begin position="53"/>
        <end position="69"/>
    </location>
</feature>
<evidence type="ECO:0000313" key="4">
    <source>
        <dbReference type="Proteomes" id="UP000244309"/>
    </source>
</evidence>
<evidence type="ECO:0000256" key="1">
    <source>
        <dbReference type="SAM" id="MobiDB-lite"/>
    </source>
</evidence>
<dbReference type="Pfam" id="PF03399">
    <property type="entry name" value="SAC3_GANP"/>
    <property type="match status" value="1"/>
</dbReference>
<feature type="compositionally biased region" description="Basic and acidic residues" evidence="1">
    <location>
        <begin position="220"/>
        <end position="231"/>
    </location>
</feature>
<dbReference type="Gene3D" id="1.25.40.990">
    <property type="match status" value="1"/>
</dbReference>
<proteinExistence type="predicted"/>
<dbReference type="InterPro" id="IPR045107">
    <property type="entry name" value="SAC3/GANP/THP3"/>
</dbReference>
<dbReference type="Proteomes" id="UP000244309">
    <property type="component" value="Unassembled WGS sequence"/>
</dbReference>
<dbReference type="GO" id="GO:0005634">
    <property type="term" value="C:nucleus"/>
    <property type="evidence" value="ECO:0007669"/>
    <property type="project" value="TreeGrafter"/>
</dbReference>
<dbReference type="InterPro" id="IPR005062">
    <property type="entry name" value="SAC3/GANP/THP3_conserved"/>
</dbReference>
<keyword evidence="4" id="KW-1185">Reference proteome</keyword>
<feature type="compositionally biased region" description="Low complexity" evidence="1">
    <location>
        <begin position="337"/>
        <end position="348"/>
    </location>
</feature>
<feature type="compositionally biased region" description="Basic residues" evidence="1">
    <location>
        <begin position="29"/>
        <end position="43"/>
    </location>
</feature>
<feature type="region of interest" description="Disordered" evidence="1">
    <location>
        <begin position="141"/>
        <end position="443"/>
    </location>
</feature>
<protein>
    <recommendedName>
        <fullName evidence="2">PCI domain-containing protein</fullName>
    </recommendedName>
</protein>
<feature type="compositionally biased region" description="Acidic residues" evidence="1">
    <location>
        <begin position="203"/>
        <end position="219"/>
    </location>
</feature>
<dbReference type="VEuPathDB" id="FungiDB:CXQ85_001323"/>
<reference evidence="3 4" key="1">
    <citation type="submission" date="2017-12" db="EMBL/GenBank/DDBJ databases">
        <title>Genome Sequence of a Multidrug-Resistant Candida haemulonii Isolate from a Patient with Chronic Leg Ulcers in Israel.</title>
        <authorList>
            <person name="Chow N.A."/>
            <person name="Gade L."/>
            <person name="Batra D."/>
            <person name="Rowe L.A."/>
            <person name="Ben-Ami R."/>
            <person name="Loparev V.N."/>
            <person name="Litvintseva A.P."/>
        </authorList>
    </citation>
    <scope>NUCLEOTIDE SEQUENCE [LARGE SCALE GENOMIC DNA]</scope>
    <source>
        <strain evidence="3 4">B11899</strain>
    </source>
</reference>
<dbReference type="EMBL" id="PKFO01000001">
    <property type="protein sequence ID" value="PVH19029.1"/>
    <property type="molecule type" value="Genomic_DNA"/>
</dbReference>
<sequence>MNGRDQDRPGPATAKRPAKSGPQPGKPKAGTRPRPAKATKPAKGKAPNPPNPNKGKSGKAPNAGKVAKPAPKPAKKGPNGSANNAPKPTPVNSANRTKTGTRPHGATRVRKGQSHPANTVSKSPLLPNEIAALKSGLTIVKDGQVIEPRSNSMKKGTRPLSPAASRVMGKAPRANQAADTQRSAPKAAFENASQPVITGYSSSEEESDGVEILDDDSDVEEIKDGSDDSKYESGSSSPKSHVSVEAADSKDAPIEIIPSEHDDNASVESIVDLTHDANSEEVKSKSKDDQHQSTNLEKDEEEDSIEGMVSQDGSQSYDFEIETQGVLPQVAESPKPGSNEGEASASSGTKIAEEQPPNVIPNNIRSTQAPNNSGHNSPLANSPRLMSPSPAATVEQNSRPAVDKKRPVGAYDSSERKRQRMERFSSSPQVYTTTPSLPVKRSNTQGFLGHSTALEKSFYRLTSEPNPANVRSPTFLQNCVPYVVNRYRTEGLSYHYINDQLKAIRQDLTIQHHKSQFTRHVYQTHIRIAIENADLGEFNQCLSQLFNLYAMDPANFELSEFIVYKILYMTITGNNPEINKLRYRFLGQEDIKVGKKSSEFDEWIRPALDLSTAVTNGDYYSVFKLYEKFKTSNKKHAIQLLKDHIISKQRFVTLSMFCKSFKRLSTEFLGQQLSLHSEDGSIARFLDEFRLDSFVHGPDIDLVQAKPQINSILEQGVYMKTS</sequence>
<dbReference type="RefSeq" id="XP_025339969.1">
    <property type="nucleotide sequence ID" value="XM_025485038.1"/>
</dbReference>
<feature type="compositionally biased region" description="Low complexity" evidence="1">
    <location>
        <begin position="232"/>
        <end position="243"/>
    </location>
</feature>
<feature type="domain" description="PCI" evidence="2">
    <location>
        <begin position="534"/>
        <end position="722"/>
    </location>
</feature>
<feature type="compositionally biased region" description="Basic and acidic residues" evidence="1">
    <location>
        <begin position="273"/>
        <end position="291"/>
    </location>
</feature>
<dbReference type="PROSITE" id="PS50250">
    <property type="entry name" value="PCI"/>
    <property type="match status" value="1"/>
</dbReference>
<feature type="region of interest" description="Disordered" evidence="1">
    <location>
        <begin position="1"/>
        <end position="126"/>
    </location>
</feature>
<feature type="compositionally biased region" description="Basic and acidic residues" evidence="1">
    <location>
        <begin position="247"/>
        <end position="264"/>
    </location>
</feature>
<organism evidence="3 4">
    <name type="scientific">Candidozyma haemuli</name>
    <dbReference type="NCBI Taxonomy" id="45357"/>
    <lineage>
        <taxon>Eukaryota</taxon>
        <taxon>Fungi</taxon>
        <taxon>Dikarya</taxon>
        <taxon>Ascomycota</taxon>
        <taxon>Saccharomycotina</taxon>
        <taxon>Pichiomycetes</taxon>
        <taxon>Metschnikowiaceae</taxon>
        <taxon>Candidozyma</taxon>
    </lineage>
</organism>